<evidence type="ECO:0000313" key="7">
    <source>
        <dbReference type="Proteomes" id="UP001385809"/>
    </source>
</evidence>
<protein>
    <submittedName>
        <fullName evidence="6">TetR family transcriptional regulator</fullName>
    </submittedName>
</protein>
<dbReference type="Gene3D" id="1.10.357.10">
    <property type="entry name" value="Tetracycline Repressor, domain 2"/>
    <property type="match status" value="1"/>
</dbReference>
<dbReference type="Gene3D" id="1.10.10.60">
    <property type="entry name" value="Homeodomain-like"/>
    <property type="match status" value="1"/>
</dbReference>
<dbReference type="InterPro" id="IPR001647">
    <property type="entry name" value="HTH_TetR"/>
</dbReference>
<evidence type="ECO:0000256" key="1">
    <source>
        <dbReference type="ARBA" id="ARBA00023015"/>
    </source>
</evidence>
<keyword evidence="1" id="KW-0805">Transcription regulation</keyword>
<dbReference type="SUPFAM" id="SSF46689">
    <property type="entry name" value="Homeodomain-like"/>
    <property type="match status" value="1"/>
</dbReference>
<gene>
    <name evidence="6" type="ORF">WCD74_24910</name>
</gene>
<dbReference type="Pfam" id="PF17754">
    <property type="entry name" value="TetR_C_14"/>
    <property type="match status" value="1"/>
</dbReference>
<feature type="domain" description="HTH tetR-type" evidence="5">
    <location>
        <begin position="14"/>
        <end position="74"/>
    </location>
</feature>
<evidence type="ECO:0000259" key="5">
    <source>
        <dbReference type="PROSITE" id="PS50977"/>
    </source>
</evidence>
<evidence type="ECO:0000256" key="4">
    <source>
        <dbReference type="PROSITE-ProRule" id="PRU00335"/>
    </source>
</evidence>
<reference evidence="6 7" key="1">
    <citation type="submission" date="2024-03" db="EMBL/GenBank/DDBJ databases">
        <title>Actinomycetospora sp. OC33-EN08, a novel actinomycete isolated from wild orchid (Aerides multiflora).</title>
        <authorList>
            <person name="Suriyachadkun C."/>
        </authorList>
    </citation>
    <scope>NUCLEOTIDE SEQUENCE [LARGE SCALE GENOMIC DNA]</scope>
    <source>
        <strain evidence="6 7">OC33-EN08</strain>
    </source>
</reference>
<dbReference type="Proteomes" id="UP001385809">
    <property type="component" value="Unassembled WGS sequence"/>
</dbReference>
<dbReference type="Pfam" id="PF00440">
    <property type="entry name" value="TetR_N"/>
    <property type="match status" value="1"/>
</dbReference>
<dbReference type="InterPro" id="IPR009057">
    <property type="entry name" value="Homeodomain-like_sf"/>
</dbReference>
<accession>A0ABU8MX81</accession>
<evidence type="ECO:0000313" key="6">
    <source>
        <dbReference type="EMBL" id="MEJ2871028.1"/>
    </source>
</evidence>
<keyword evidence="3" id="KW-0804">Transcription</keyword>
<dbReference type="EMBL" id="JBBEGN010000018">
    <property type="protein sequence ID" value="MEJ2871028.1"/>
    <property type="molecule type" value="Genomic_DNA"/>
</dbReference>
<dbReference type="InterPro" id="IPR050109">
    <property type="entry name" value="HTH-type_TetR-like_transc_reg"/>
</dbReference>
<name>A0ABU8MX81_9PSEU</name>
<comment type="caution">
    <text evidence="6">The sequence shown here is derived from an EMBL/GenBank/DDBJ whole genome shotgun (WGS) entry which is preliminary data.</text>
</comment>
<evidence type="ECO:0000256" key="3">
    <source>
        <dbReference type="ARBA" id="ARBA00023163"/>
    </source>
</evidence>
<evidence type="ECO:0000256" key="2">
    <source>
        <dbReference type="ARBA" id="ARBA00023125"/>
    </source>
</evidence>
<keyword evidence="2 4" id="KW-0238">DNA-binding</keyword>
<proteinExistence type="predicted"/>
<dbReference type="PANTHER" id="PTHR30055">
    <property type="entry name" value="HTH-TYPE TRANSCRIPTIONAL REGULATOR RUTR"/>
    <property type="match status" value="1"/>
</dbReference>
<dbReference type="InterPro" id="IPR041347">
    <property type="entry name" value="MftR_C"/>
</dbReference>
<keyword evidence="7" id="KW-1185">Reference proteome</keyword>
<dbReference type="PANTHER" id="PTHR30055:SF238">
    <property type="entry name" value="MYCOFACTOCIN BIOSYNTHESIS TRANSCRIPTIONAL REGULATOR MFTR-RELATED"/>
    <property type="match status" value="1"/>
</dbReference>
<organism evidence="6 7">
    <name type="scientific">Actinomycetospora aurantiaca</name>
    <dbReference type="NCBI Taxonomy" id="3129233"/>
    <lineage>
        <taxon>Bacteria</taxon>
        <taxon>Bacillati</taxon>
        <taxon>Actinomycetota</taxon>
        <taxon>Actinomycetes</taxon>
        <taxon>Pseudonocardiales</taxon>
        <taxon>Pseudonocardiaceae</taxon>
        <taxon>Actinomycetospora</taxon>
    </lineage>
</organism>
<dbReference type="PROSITE" id="PS50977">
    <property type="entry name" value="HTH_TETR_2"/>
    <property type="match status" value="1"/>
</dbReference>
<sequence>MTVEPPGLRERKKLATRTALRAAALRLVARDGLERVTVDQIALAADVAPRTFRHYFSCKEEAVVASAQEGAAALVDRFRARPAGESVLEALREAVVAVMDEGEATSRDHLTVLRLARTTPALQPWQLAVLATAEADLAAAVADRVGESGRYPQVCAAATFAVLRLSLGRWLDGPAADLDALRAEIGAGLAELARGLDRP</sequence>
<dbReference type="RefSeq" id="WP_337697599.1">
    <property type="nucleotide sequence ID" value="NZ_JBBEGN010000018.1"/>
</dbReference>
<feature type="DNA-binding region" description="H-T-H motif" evidence="4">
    <location>
        <begin position="37"/>
        <end position="56"/>
    </location>
</feature>